<name>A0A9P4P263_9PEZI</name>
<dbReference type="AlphaFoldDB" id="A0A9P4P263"/>
<feature type="compositionally biased region" description="Polar residues" evidence="1">
    <location>
        <begin position="1"/>
        <end position="14"/>
    </location>
</feature>
<keyword evidence="3" id="KW-1185">Reference proteome</keyword>
<dbReference type="InterPro" id="IPR022024">
    <property type="entry name" value="DUF3602"/>
</dbReference>
<dbReference type="Proteomes" id="UP000800235">
    <property type="component" value="Unassembled WGS sequence"/>
</dbReference>
<comment type="caution">
    <text evidence="2">The sequence shown here is derived from an EMBL/GenBank/DDBJ whole genome shotgun (WGS) entry which is preliminary data.</text>
</comment>
<dbReference type="Pfam" id="PF12223">
    <property type="entry name" value="DUF3602"/>
    <property type="match status" value="1"/>
</dbReference>
<protein>
    <submittedName>
        <fullName evidence="2">Uncharacterized protein</fullName>
    </submittedName>
</protein>
<accession>A0A9P4P263</accession>
<evidence type="ECO:0000256" key="1">
    <source>
        <dbReference type="SAM" id="MobiDB-lite"/>
    </source>
</evidence>
<evidence type="ECO:0000313" key="3">
    <source>
        <dbReference type="Proteomes" id="UP000800235"/>
    </source>
</evidence>
<evidence type="ECO:0000313" key="2">
    <source>
        <dbReference type="EMBL" id="KAF2435553.1"/>
    </source>
</evidence>
<gene>
    <name evidence="2" type="ORF">EJ08DRAFT_343393</name>
</gene>
<sequence length="107" mass="11111">MSSISSTTMLNTKPASKYIRGGRGGAGNYLKAPEPVTSSNSSVYSTTSTSSRQSSVYSTGVGGFGNHHSTAPGLFRAFCNEVSKKRAMIKPDPVHHFGVGGAGNVKN</sequence>
<feature type="region of interest" description="Disordered" evidence="1">
    <location>
        <begin position="1"/>
        <end position="57"/>
    </location>
</feature>
<reference evidence="2" key="1">
    <citation type="journal article" date="2020" name="Stud. Mycol.">
        <title>101 Dothideomycetes genomes: a test case for predicting lifestyles and emergence of pathogens.</title>
        <authorList>
            <person name="Haridas S."/>
            <person name="Albert R."/>
            <person name="Binder M."/>
            <person name="Bloem J."/>
            <person name="Labutti K."/>
            <person name="Salamov A."/>
            <person name="Andreopoulos B."/>
            <person name="Baker S."/>
            <person name="Barry K."/>
            <person name="Bills G."/>
            <person name="Bluhm B."/>
            <person name="Cannon C."/>
            <person name="Castanera R."/>
            <person name="Culley D."/>
            <person name="Daum C."/>
            <person name="Ezra D."/>
            <person name="Gonzalez J."/>
            <person name="Henrissat B."/>
            <person name="Kuo A."/>
            <person name="Liang C."/>
            <person name="Lipzen A."/>
            <person name="Lutzoni F."/>
            <person name="Magnuson J."/>
            <person name="Mondo S."/>
            <person name="Nolan M."/>
            <person name="Ohm R."/>
            <person name="Pangilinan J."/>
            <person name="Park H.-J."/>
            <person name="Ramirez L."/>
            <person name="Alfaro M."/>
            <person name="Sun H."/>
            <person name="Tritt A."/>
            <person name="Yoshinaga Y."/>
            <person name="Zwiers L.-H."/>
            <person name="Turgeon B."/>
            <person name="Goodwin S."/>
            <person name="Spatafora J."/>
            <person name="Crous P."/>
            <person name="Grigoriev I."/>
        </authorList>
    </citation>
    <scope>NUCLEOTIDE SEQUENCE</scope>
    <source>
        <strain evidence="2">CBS 130266</strain>
    </source>
</reference>
<feature type="compositionally biased region" description="Low complexity" evidence="1">
    <location>
        <begin position="36"/>
        <end position="57"/>
    </location>
</feature>
<dbReference type="OrthoDB" id="5424462at2759"/>
<dbReference type="EMBL" id="MU007013">
    <property type="protein sequence ID" value="KAF2435553.1"/>
    <property type="molecule type" value="Genomic_DNA"/>
</dbReference>
<proteinExistence type="predicted"/>
<organism evidence="2 3">
    <name type="scientific">Tothia fuscella</name>
    <dbReference type="NCBI Taxonomy" id="1048955"/>
    <lineage>
        <taxon>Eukaryota</taxon>
        <taxon>Fungi</taxon>
        <taxon>Dikarya</taxon>
        <taxon>Ascomycota</taxon>
        <taxon>Pezizomycotina</taxon>
        <taxon>Dothideomycetes</taxon>
        <taxon>Pleosporomycetidae</taxon>
        <taxon>Venturiales</taxon>
        <taxon>Cylindrosympodiaceae</taxon>
        <taxon>Tothia</taxon>
    </lineage>
</organism>